<dbReference type="STRING" id="48256.CLHUN_02060"/>
<comment type="caution">
    <text evidence="1">The sequence shown here is derived from an EMBL/GenBank/DDBJ whole genome shotgun (WGS) entry which is preliminary data.</text>
</comment>
<organism evidence="1 2">
    <name type="scientific">Ruminiclostridium hungatei</name>
    <name type="common">Clostridium hungatei</name>
    <dbReference type="NCBI Taxonomy" id="48256"/>
    <lineage>
        <taxon>Bacteria</taxon>
        <taxon>Bacillati</taxon>
        <taxon>Bacillota</taxon>
        <taxon>Clostridia</taxon>
        <taxon>Eubacteriales</taxon>
        <taxon>Oscillospiraceae</taxon>
        <taxon>Ruminiclostridium</taxon>
    </lineage>
</organism>
<dbReference type="OrthoDB" id="3536122at2"/>
<keyword evidence="2" id="KW-1185">Reference proteome</keyword>
<dbReference type="EMBL" id="MZGX01000001">
    <property type="protein sequence ID" value="OPX46390.1"/>
    <property type="molecule type" value="Genomic_DNA"/>
</dbReference>
<dbReference type="RefSeq" id="WP_080062704.1">
    <property type="nucleotide sequence ID" value="NZ_MZGX01000001.1"/>
</dbReference>
<dbReference type="AlphaFoldDB" id="A0A1V4SR85"/>
<protein>
    <submittedName>
        <fullName evidence="1">Uncharacterized protein</fullName>
    </submittedName>
</protein>
<evidence type="ECO:0000313" key="1">
    <source>
        <dbReference type="EMBL" id="OPX46390.1"/>
    </source>
</evidence>
<reference evidence="1 2" key="1">
    <citation type="submission" date="2017-03" db="EMBL/GenBank/DDBJ databases">
        <title>Genome sequence of Clostridium hungatei DSM 14427.</title>
        <authorList>
            <person name="Poehlein A."/>
            <person name="Daniel R."/>
        </authorList>
    </citation>
    <scope>NUCLEOTIDE SEQUENCE [LARGE SCALE GENOMIC DNA]</scope>
    <source>
        <strain evidence="1 2">DSM 14427</strain>
    </source>
</reference>
<evidence type="ECO:0000313" key="2">
    <source>
        <dbReference type="Proteomes" id="UP000191554"/>
    </source>
</evidence>
<name>A0A1V4SR85_RUMHU</name>
<dbReference type="Proteomes" id="UP000191554">
    <property type="component" value="Unassembled WGS sequence"/>
</dbReference>
<accession>A0A1V4SR85</accession>
<proteinExistence type="predicted"/>
<sequence length="246" mass="25728">MRENGFGKDTVAIGAGVGINEHAKWQPKWIIEKYDGNMRLYDVEEIDGNLLLNEGITELFTLLIGGSATTFSNANAYIGIGDGGPTNLSGTITFTNGSTAVTGSGTSFSSQITVGDFIGLTADGAIAQVQSVSSNTSITLSAPYSKSGGSGVAVRIAAAVSTQTGLQATINKTYAPMDATFPQVSGNTMTFRSTFGPTAGNHEWREFTVANSNSDSGKNLNRKVETAARVKVEPDTWVVQLLVAIS</sequence>
<gene>
    <name evidence="1" type="ORF">CLHUN_02060</name>
</gene>